<organism evidence="4 5">
    <name type="scientific">Cladobotryum mycophilum</name>
    <dbReference type="NCBI Taxonomy" id="491253"/>
    <lineage>
        <taxon>Eukaryota</taxon>
        <taxon>Fungi</taxon>
        <taxon>Dikarya</taxon>
        <taxon>Ascomycota</taxon>
        <taxon>Pezizomycotina</taxon>
        <taxon>Sordariomycetes</taxon>
        <taxon>Hypocreomycetidae</taxon>
        <taxon>Hypocreales</taxon>
        <taxon>Hypocreaceae</taxon>
        <taxon>Cladobotryum</taxon>
    </lineage>
</organism>
<dbReference type="Pfam" id="PF13374">
    <property type="entry name" value="TPR_10"/>
    <property type="match status" value="1"/>
</dbReference>
<accession>A0ABR0SPT6</accession>
<feature type="region of interest" description="Disordered" evidence="3">
    <location>
        <begin position="927"/>
        <end position="983"/>
    </location>
</feature>
<feature type="compositionally biased region" description="Polar residues" evidence="3">
    <location>
        <begin position="1167"/>
        <end position="1180"/>
    </location>
</feature>
<keyword evidence="1" id="KW-0677">Repeat</keyword>
<reference evidence="4 5" key="1">
    <citation type="submission" date="2024-01" db="EMBL/GenBank/DDBJ databases">
        <title>Complete genome of Cladobotryum mycophilum ATHUM6906.</title>
        <authorList>
            <person name="Christinaki A.C."/>
            <person name="Myridakis A.I."/>
            <person name="Kouvelis V.N."/>
        </authorList>
    </citation>
    <scope>NUCLEOTIDE SEQUENCE [LARGE SCALE GENOMIC DNA]</scope>
    <source>
        <strain evidence="4 5">ATHUM6906</strain>
    </source>
</reference>
<gene>
    <name evidence="4" type="ORF">PT974_07549</name>
</gene>
<dbReference type="SUPFAM" id="SSF48452">
    <property type="entry name" value="TPR-like"/>
    <property type="match status" value="1"/>
</dbReference>
<keyword evidence="5" id="KW-1185">Reference proteome</keyword>
<feature type="compositionally biased region" description="Basic and acidic residues" evidence="3">
    <location>
        <begin position="927"/>
        <end position="951"/>
    </location>
</feature>
<comment type="caution">
    <text evidence="4">The sequence shown here is derived from an EMBL/GenBank/DDBJ whole genome shotgun (WGS) entry which is preliminary data.</text>
</comment>
<feature type="compositionally biased region" description="Low complexity" evidence="3">
    <location>
        <begin position="1181"/>
        <end position="1201"/>
    </location>
</feature>
<dbReference type="InterPro" id="IPR011990">
    <property type="entry name" value="TPR-like_helical_dom_sf"/>
</dbReference>
<feature type="region of interest" description="Disordered" evidence="3">
    <location>
        <begin position="162"/>
        <end position="195"/>
    </location>
</feature>
<feature type="compositionally biased region" description="Polar residues" evidence="3">
    <location>
        <begin position="1060"/>
        <end position="1069"/>
    </location>
</feature>
<protein>
    <submittedName>
        <fullName evidence="4">Uncharacterized protein</fullName>
    </submittedName>
</protein>
<dbReference type="PANTHER" id="PTHR45641">
    <property type="entry name" value="TETRATRICOPEPTIDE REPEAT PROTEIN (AFU_ORTHOLOGUE AFUA_6G03870)"/>
    <property type="match status" value="1"/>
</dbReference>
<proteinExistence type="predicted"/>
<evidence type="ECO:0000256" key="1">
    <source>
        <dbReference type="ARBA" id="ARBA00022737"/>
    </source>
</evidence>
<feature type="region of interest" description="Disordered" evidence="3">
    <location>
        <begin position="998"/>
        <end position="1090"/>
    </location>
</feature>
<feature type="compositionally biased region" description="Polar residues" evidence="3">
    <location>
        <begin position="1119"/>
        <end position="1130"/>
    </location>
</feature>
<dbReference type="Gene3D" id="1.25.40.10">
    <property type="entry name" value="Tetratricopeptide repeat domain"/>
    <property type="match status" value="2"/>
</dbReference>
<dbReference type="Proteomes" id="UP001338125">
    <property type="component" value="Unassembled WGS sequence"/>
</dbReference>
<name>A0ABR0SPT6_9HYPO</name>
<dbReference type="EMBL" id="JAVFKD010000012">
    <property type="protein sequence ID" value="KAK5994109.1"/>
    <property type="molecule type" value="Genomic_DNA"/>
</dbReference>
<evidence type="ECO:0000256" key="2">
    <source>
        <dbReference type="ARBA" id="ARBA00022803"/>
    </source>
</evidence>
<feature type="compositionally biased region" description="Low complexity" evidence="3">
    <location>
        <begin position="1071"/>
        <end position="1084"/>
    </location>
</feature>
<feature type="region of interest" description="Disordered" evidence="3">
    <location>
        <begin position="1113"/>
        <end position="1208"/>
    </location>
</feature>
<evidence type="ECO:0000313" key="5">
    <source>
        <dbReference type="Proteomes" id="UP001338125"/>
    </source>
</evidence>
<feature type="compositionally biased region" description="Basic and acidic residues" evidence="3">
    <location>
        <begin position="1026"/>
        <end position="1035"/>
    </location>
</feature>
<evidence type="ECO:0000256" key="3">
    <source>
        <dbReference type="SAM" id="MobiDB-lite"/>
    </source>
</evidence>
<evidence type="ECO:0000313" key="4">
    <source>
        <dbReference type="EMBL" id="KAK5994109.1"/>
    </source>
</evidence>
<sequence>MPIKTSSYADGRATSKSRALLDIDEHGAVEGVWYCNSLGKDDINKIGPYGNDLAAVVKIQIALRTYQNCLLLRATMDRREPLALLVVPISVVKSGPVLKCRYIGAVVWSHDKKDHRGHPHRPERRIIRLGGSDEGTKSWRGRDALQEMEKYMDASFESDDGISVKASGEESREQSDDDDSIMTGKDETQITSSVGDKPLVRSQIRKWLEQAGVQTYSPLHLVQSKTHSDHLQRQEGDEHLIRALRSKNKNVVRYLVKNGIAREAKSILESPQYGGVTLIGAKMFGDICVENTQLKNGIKMYKHVIKSYEMGTNTDRSNHLDPKERLRLLHTQFSLGTAYVKGAKYEKASGIFSNILAKCKERTKRKDMKRVKDRIPTTTDYNSMMADQVVGNRLPDAHKQDSPTTTSDNQAKAKRKWYWLKLSAIAELTLLYISRFDFENAATTYGKSLRIFSELPEDIEAFAVLWETRRKKPFQTKSKRDERASEVYRRALRRFDTMFRKNHTLILMTALNLGVNYMNRFKFSESEPYLIRALEGFHRSSDEHPIIALTRYNIGLLFTSQQKLVEANAQLSHATFIASLNGFNAPDSIMFRLSADCALGRNYMDGQGPDYAKAEGIFSDVLRDSEPYDLRRIIFEATLGGLQMSFRQNKLNEATMPAEQILSILKTKATLGPDQPDVDACEAMLFLAATDERQNRLPDAEKRLEETLAQLLYLEGNRSPLRVWAFIMTERSEFSGGSGSYIYHRGSLTKLRKYAAGHTKAQTLGAIHLEKGALAKAEDMYSKAFDILYKRSHKKMVEMKLPKVTDLDTFLAAMDLGNARFMIPSRESKLEAVQSYQFAVEGRTETLLQSVLCAYDTEPKLAPGHRKRIRIMDNLIEYYNKTGKGADLRAMEEQKWRELKDAYGVDQASMIMDITHLKHVNYEHHDDTTGDCPDGHSVDGRKGDNLNHEDVNMGGCDDETKKPDDEPVPETKVNPVDQTQEKPVGEELDDVNDFKEAQHQAAGTQITPQQELPVQPNHGEQLQNKQQREAQDTGEQHQQIQAHRAQPTGTPRVDYDVKHQTQYQSTPQGTPQPQHQSAPQSQHQRTPQPRYQDTLPHLIKALHRLGIQPSLKLTKARLNPSTKASPSLSTKALLKPNNRVRLSPSIKPPYKLTKAPHKPVTKMFHPNNYQNTPQTHQNAHQAQYHTTPQPQYQSTPQVQYQNAPQTPN</sequence>
<keyword evidence="2" id="KW-0802">TPR repeat</keyword>
<feature type="compositionally biased region" description="Polar residues" evidence="3">
    <location>
        <begin position="1001"/>
        <end position="1025"/>
    </location>
</feature>